<proteinExistence type="predicted"/>
<feature type="non-terminal residue" evidence="1">
    <location>
        <position position="1"/>
    </location>
</feature>
<evidence type="ECO:0000313" key="2">
    <source>
        <dbReference type="Proteomes" id="UP000237105"/>
    </source>
</evidence>
<dbReference type="OrthoDB" id="10389383at2759"/>
<dbReference type="EMBL" id="JXTB01000405">
    <property type="protein sequence ID" value="PON41856.1"/>
    <property type="molecule type" value="Genomic_DNA"/>
</dbReference>
<protein>
    <submittedName>
        <fullName evidence="1">Uncharacterized protein</fullName>
    </submittedName>
</protein>
<comment type="caution">
    <text evidence="1">The sequence shown here is derived from an EMBL/GenBank/DDBJ whole genome shotgun (WGS) entry which is preliminary data.</text>
</comment>
<organism evidence="1 2">
    <name type="scientific">Parasponia andersonii</name>
    <name type="common">Sponia andersonii</name>
    <dbReference type="NCBI Taxonomy" id="3476"/>
    <lineage>
        <taxon>Eukaryota</taxon>
        <taxon>Viridiplantae</taxon>
        <taxon>Streptophyta</taxon>
        <taxon>Embryophyta</taxon>
        <taxon>Tracheophyta</taxon>
        <taxon>Spermatophyta</taxon>
        <taxon>Magnoliopsida</taxon>
        <taxon>eudicotyledons</taxon>
        <taxon>Gunneridae</taxon>
        <taxon>Pentapetalae</taxon>
        <taxon>rosids</taxon>
        <taxon>fabids</taxon>
        <taxon>Rosales</taxon>
        <taxon>Cannabaceae</taxon>
        <taxon>Parasponia</taxon>
    </lineage>
</organism>
<reference evidence="2" key="1">
    <citation type="submission" date="2016-06" db="EMBL/GenBank/DDBJ databases">
        <title>Parallel loss of symbiosis genes in relatives of nitrogen-fixing non-legume Parasponia.</title>
        <authorList>
            <person name="Van Velzen R."/>
            <person name="Holmer R."/>
            <person name="Bu F."/>
            <person name="Rutten L."/>
            <person name="Van Zeijl A."/>
            <person name="Liu W."/>
            <person name="Santuari L."/>
            <person name="Cao Q."/>
            <person name="Sharma T."/>
            <person name="Shen D."/>
            <person name="Roswanjaya Y."/>
            <person name="Wardhani T."/>
            <person name="Kalhor M.S."/>
            <person name="Jansen J."/>
            <person name="Van den Hoogen J."/>
            <person name="Gungor B."/>
            <person name="Hartog M."/>
            <person name="Hontelez J."/>
            <person name="Verver J."/>
            <person name="Yang W.-C."/>
            <person name="Schijlen E."/>
            <person name="Repin R."/>
            <person name="Schilthuizen M."/>
            <person name="Schranz E."/>
            <person name="Heidstra R."/>
            <person name="Miyata K."/>
            <person name="Fedorova E."/>
            <person name="Kohlen W."/>
            <person name="Bisseling T."/>
            <person name="Smit S."/>
            <person name="Geurts R."/>
        </authorList>
    </citation>
    <scope>NUCLEOTIDE SEQUENCE [LARGE SCALE GENOMIC DNA]</scope>
    <source>
        <strain evidence="2">cv. WU1-14</strain>
    </source>
</reference>
<dbReference type="AlphaFoldDB" id="A0A2P5AZE7"/>
<accession>A0A2P5AZE7</accession>
<dbReference type="Proteomes" id="UP000237105">
    <property type="component" value="Unassembled WGS sequence"/>
</dbReference>
<name>A0A2P5AZE7_PARAD</name>
<sequence>KMQQRKFRTKQRRKFTKNDSRRTFFPLNFEIFSKYNRMSSIPSLRKTATGLYTSNRPVLQNQGTKTLDRGCRESVKVRCSHTMNNSLFLSILKFSQNITARGVLS</sequence>
<gene>
    <name evidence="1" type="ORF">PanWU01x14_286220</name>
</gene>
<evidence type="ECO:0000313" key="1">
    <source>
        <dbReference type="EMBL" id="PON41856.1"/>
    </source>
</evidence>
<keyword evidence="2" id="KW-1185">Reference proteome</keyword>